<reference evidence="9" key="1">
    <citation type="journal article" date="2020" name="Phytopathology">
        <title>Genome sequence of the chestnut blight fungus Cryphonectria parasitica EP155: A fundamental resource for an archetypical invasive plant pathogen.</title>
        <authorList>
            <person name="Crouch J.A."/>
            <person name="Dawe A."/>
            <person name="Aerts A."/>
            <person name="Barry K."/>
            <person name="Churchill A.C.L."/>
            <person name="Grimwood J."/>
            <person name="Hillman B."/>
            <person name="Milgroom M.G."/>
            <person name="Pangilinan J."/>
            <person name="Smith M."/>
            <person name="Salamov A."/>
            <person name="Schmutz J."/>
            <person name="Yadav J."/>
            <person name="Grigoriev I.V."/>
            <person name="Nuss D."/>
        </authorList>
    </citation>
    <scope>NUCLEOTIDE SEQUENCE</scope>
    <source>
        <strain evidence="9">EP155</strain>
    </source>
</reference>
<evidence type="ECO:0000313" key="9">
    <source>
        <dbReference type="EMBL" id="KAF3766400.1"/>
    </source>
</evidence>
<comment type="subcellular location">
    <subcellularLocation>
        <location evidence="1 8">Secreted</location>
    </subcellularLocation>
</comment>
<dbReference type="SUPFAM" id="SSF53474">
    <property type="entry name" value="alpha/beta-Hydrolases"/>
    <property type="match status" value="1"/>
</dbReference>
<dbReference type="Gene3D" id="3.40.50.1820">
    <property type="entry name" value="alpha/beta hydrolase"/>
    <property type="match status" value="1"/>
</dbReference>
<evidence type="ECO:0000256" key="1">
    <source>
        <dbReference type="ARBA" id="ARBA00004613"/>
    </source>
</evidence>
<comment type="similarity">
    <text evidence="2 8">Belongs to the cutinase family.</text>
</comment>
<comment type="caution">
    <text evidence="9">The sequence shown here is derived from an EMBL/GenBank/DDBJ whole genome shotgun (WGS) entry which is preliminary data.</text>
</comment>
<dbReference type="GO" id="GO:0050525">
    <property type="term" value="F:cutinase activity"/>
    <property type="evidence" value="ECO:0007669"/>
    <property type="project" value="UniProtKB-UniRule"/>
</dbReference>
<comment type="function">
    <text evidence="8">Catalyzes the hydrolysis of complex carboxylic polyesters found in the cell wall of plants. Degrades cutin, a macromolecule that forms the structure of the plant cuticle.</text>
</comment>
<dbReference type="PANTHER" id="PTHR33630:SF13">
    <property type="entry name" value="ACETYLXYLAN ESTERASE"/>
    <property type="match status" value="1"/>
</dbReference>
<evidence type="ECO:0000256" key="3">
    <source>
        <dbReference type="ARBA" id="ARBA00022487"/>
    </source>
</evidence>
<keyword evidence="4 8" id="KW-0964">Secreted</keyword>
<dbReference type="InterPro" id="IPR029058">
    <property type="entry name" value="AB_hydrolase_fold"/>
</dbReference>
<dbReference type="SMART" id="SM01110">
    <property type="entry name" value="Cutinase"/>
    <property type="match status" value="1"/>
</dbReference>
<dbReference type="RefSeq" id="XP_040777361.1">
    <property type="nucleotide sequence ID" value="XM_040917065.1"/>
</dbReference>
<comment type="catalytic activity">
    <reaction evidence="8">
        <text>cutin + H2O = cutin monomers.</text>
        <dbReference type="EC" id="3.1.1.74"/>
    </reaction>
</comment>
<evidence type="ECO:0000256" key="4">
    <source>
        <dbReference type="ARBA" id="ARBA00022525"/>
    </source>
</evidence>
<sequence>MARLTPVPLLLLSTLTLFSTTVSGFPANLAPATTTDCDDVHIFLARGTWEDYPGRQINVVYAICNGTGTATCDYEDIEYPATLLAPPYCDSEGLGVAHGTTQISEYATKCPDSQLVLSGYSQGAQVVGNILGGQSGGSTGCTDQNTTGFDPTTSPATNIKAVTLFGDVTHVGNQTYNTANGSALNGIDPRTGTQLERLNTGYSSVLQSWCLSDDPICAQGDDDAAHTSYFDIFSQAAGDWVLAKLTL</sequence>
<gene>
    <name evidence="9" type="ORF">M406DRAFT_255912</name>
</gene>
<keyword evidence="6 8" id="KW-0378">Hydrolase</keyword>
<evidence type="ECO:0000256" key="6">
    <source>
        <dbReference type="ARBA" id="ARBA00022801"/>
    </source>
</evidence>
<proteinExistence type="inferred from homology"/>
<organism evidence="9 10">
    <name type="scientific">Cryphonectria parasitica (strain ATCC 38755 / EP155)</name>
    <dbReference type="NCBI Taxonomy" id="660469"/>
    <lineage>
        <taxon>Eukaryota</taxon>
        <taxon>Fungi</taxon>
        <taxon>Dikarya</taxon>
        <taxon>Ascomycota</taxon>
        <taxon>Pezizomycotina</taxon>
        <taxon>Sordariomycetes</taxon>
        <taxon>Sordariomycetidae</taxon>
        <taxon>Diaporthales</taxon>
        <taxon>Cryphonectriaceae</taxon>
        <taxon>Cryphonectria-Endothia species complex</taxon>
        <taxon>Cryphonectria</taxon>
    </lineage>
</organism>
<dbReference type="EMBL" id="MU032347">
    <property type="protein sequence ID" value="KAF3766400.1"/>
    <property type="molecule type" value="Genomic_DNA"/>
</dbReference>
<keyword evidence="7" id="KW-1015">Disulfide bond</keyword>
<feature type="signal peptide" evidence="8">
    <location>
        <begin position="1"/>
        <end position="24"/>
    </location>
</feature>
<dbReference type="Pfam" id="PF01083">
    <property type="entry name" value="Cutinase"/>
    <property type="match status" value="1"/>
</dbReference>
<dbReference type="PROSITE" id="PS00155">
    <property type="entry name" value="CUTINASE_1"/>
    <property type="match status" value="1"/>
</dbReference>
<dbReference type="InterPro" id="IPR043580">
    <property type="entry name" value="CUTINASE_1"/>
</dbReference>
<evidence type="ECO:0000313" key="10">
    <source>
        <dbReference type="Proteomes" id="UP000803844"/>
    </source>
</evidence>
<accession>A0A9P5CQT0</accession>
<dbReference type="Proteomes" id="UP000803844">
    <property type="component" value="Unassembled WGS sequence"/>
</dbReference>
<feature type="chain" id="PRO_5040528432" description="Cutinase" evidence="8">
    <location>
        <begin position="25"/>
        <end position="247"/>
    </location>
</feature>
<dbReference type="AlphaFoldDB" id="A0A9P5CQT0"/>
<keyword evidence="10" id="KW-1185">Reference proteome</keyword>
<keyword evidence="3 8" id="KW-0719">Serine esterase</keyword>
<name>A0A9P5CQT0_CRYP1</name>
<protein>
    <recommendedName>
        <fullName evidence="8">Cutinase</fullName>
        <ecNumber evidence="8">3.1.1.74</ecNumber>
    </recommendedName>
</protein>
<keyword evidence="5 8" id="KW-0732">Signal</keyword>
<dbReference type="EC" id="3.1.1.74" evidence="8"/>
<evidence type="ECO:0000256" key="5">
    <source>
        <dbReference type="ARBA" id="ARBA00022729"/>
    </source>
</evidence>
<dbReference type="GeneID" id="63834194"/>
<evidence type="ECO:0000256" key="7">
    <source>
        <dbReference type="ARBA" id="ARBA00023157"/>
    </source>
</evidence>
<dbReference type="InterPro" id="IPR000675">
    <property type="entry name" value="Cutinase/axe"/>
</dbReference>
<dbReference type="GO" id="GO:0005576">
    <property type="term" value="C:extracellular region"/>
    <property type="evidence" value="ECO:0007669"/>
    <property type="project" value="UniProtKB-SubCell"/>
</dbReference>
<evidence type="ECO:0000256" key="2">
    <source>
        <dbReference type="ARBA" id="ARBA00007534"/>
    </source>
</evidence>
<dbReference type="OrthoDB" id="2586582at2759"/>
<dbReference type="PANTHER" id="PTHR33630">
    <property type="entry name" value="CUTINASE RV1984C-RELATED-RELATED"/>
    <property type="match status" value="1"/>
</dbReference>
<evidence type="ECO:0000256" key="8">
    <source>
        <dbReference type="RuleBase" id="RU361263"/>
    </source>
</evidence>